<evidence type="ECO:0000256" key="5">
    <source>
        <dbReference type="SAM" id="MobiDB-lite"/>
    </source>
</evidence>
<dbReference type="InterPro" id="IPR036390">
    <property type="entry name" value="WH_DNA-bd_sf"/>
</dbReference>
<dbReference type="InterPro" id="IPR036388">
    <property type="entry name" value="WH-like_DNA-bd_sf"/>
</dbReference>
<evidence type="ECO:0000259" key="6">
    <source>
        <dbReference type="PROSITE" id="PS50931"/>
    </source>
</evidence>
<keyword evidence="8" id="KW-1185">Reference proteome</keyword>
<evidence type="ECO:0000256" key="1">
    <source>
        <dbReference type="ARBA" id="ARBA00009437"/>
    </source>
</evidence>
<gene>
    <name evidence="7" type="ORF">J2X06_000082</name>
</gene>
<feature type="domain" description="HTH lysR-type" evidence="6">
    <location>
        <begin position="4"/>
        <end position="61"/>
    </location>
</feature>
<dbReference type="InterPro" id="IPR000847">
    <property type="entry name" value="LysR_HTH_N"/>
</dbReference>
<proteinExistence type="inferred from homology"/>
<dbReference type="EMBL" id="JAVDVY010000001">
    <property type="protein sequence ID" value="MDR7132898.1"/>
    <property type="molecule type" value="Genomic_DNA"/>
</dbReference>
<feature type="region of interest" description="Disordered" evidence="5">
    <location>
        <begin position="294"/>
        <end position="334"/>
    </location>
</feature>
<dbReference type="CDD" id="cd08432">
    <property type="entry name" value="PBP2_GcdR_TrpI_HvrB_AmpR_like"/>
    <property type="match status" value="1"/>
</dbReference>
<dbReference type="InterPro" id="IPR058163">
    <property type="entry name" value="LysR-type_TF_proteobact-type"/>
</dbReference>
<dbReference type="SUPFAM" id="SSF53850">
    <property type="entry name" value="Periplasmic binding protein-like II"/>
    <property type="match status" value="1"/>
</dbReference>
<evidence type="ECO:0000313" key="7">
    <source>
        <dbReference type="EMBL" id="MDR7132898.1"/>
    </source>
</evidence>
<comment type="similarity">
    <text evidence="1">Belongs to the LysR transcriptional regulatory family.</text>
</comment>
<evidence type="ECO:0000256" key="2">
    <source>
        <dbReference type="ARBA" id="ARBA00023015"/>
    </source>
</evidence>
<evidence type="ECO:0000256" key="3">
    <source>
        <dbReference type="ARBA" id="ARBA00023125"/>
    </source>
</evidence>
<evidence type="ECO:0000256" key="4">
    <source>
        <dbReference type="ARBA" id="ARBA00023163"/>
    </source>
</evidence>
<name>A0ABU1W5N4_9GAMM</name>
<dbReference type="PRINTS" id="PR00039">
    <property type="entry name" value="HTHLYSR"/>
</dbReference>
<dbReference type="Proteomes" id="UP001251524">
    <property type="component" value="Unassembled WGS sequence"/>
</dbReference>
<keyword evidence="4" id="KW-0804">Transcription</keyword>
<dbReference type="Pfam" id="PF03466">
    <property type="entry name" value="LysR_substrate"/>
    <property type="match status" value="1"/>
</dbReference>
<dbReference type="InterPro" id="IPR005119">
    <property type="entry name" value="LysR_subst-bd"/>
</dbReference>
<comment type="caution">
    <text evidence="7">The sequence shown here is derived from an EMBL/GenBank/DDBJ whole genome shotgun (WGS) entry which is preliminary data.</text>
</comment>
<dbReference type="RefSeq" id="WP_310056792.1">
    <property type="nucleotide sequence ID" value="NZ_JAVDVY010000001.1"/>
</dbReference>
<dbReference type="Pfam" id="PF00126">
    <property type="entry name" value="HTH_1"/>
    <property type="match status" value="1"/>
</dbReference>
<feature type="compositionally biased region" description="Basic residues" evidence="5">
    <location>
        <begin position="323"/>
        <end position="334"/>
    </location>
</feature>
<dbReference type="PANTHER" id="PTHR30537:SF79">
    <property type="entry name" value="TRANSCRIPTIONAL REGULATOR-RELATED"/>
    <property type="match status" value="1"/>
</dbReference>
<dbReference type="PROSITE" id="PS50931">
    <property type="entry name" value="HTH_LYSR"/>
    <property type="match status" value="1"/>
</dbReference>
<dbReference type="PANTHER" id="PTHR30537">
    <property type="entry name" value="HTH-TYPE TRANSCRIPTIONAL REGULATOR"/>
    <property type="match status" value="1"/>
</dbReference>
<dbReference type="Gene3D" id="3.40.190.10">
    <property type="entry name" value="Periplasmic binding protein-like II"/>
    <property type="match status" value="2"/>
</dbReference>
<sequence length="334" mass="36839">MSRPPLHALLGFATAARLGNLTRAAEAMHLTVSALSHQIRAIEERLGQCLFERGARGVKLTEEGRVLYDSIKPHLDAIELALTPRQRRRDDALAITLMPSFASSWLVPRLPRLLAAHPQLEISLQSNVGVIDFQREAALDAGIRFGPGHWPGLQAVHLFDDWVIPTASPALIERLGKPTLANLGEFPLLGAPGGRWSEWFARFGGTTPERFVAIFDDSENLHRAAAEGMGVVLGRMTLARPLIDAGHLVALFDEKLKAEYAHYLVYPPRSQHHRGLAVFREWLLEEAHAYQAEAAQVPTGKPARRATPAKGKAITRQTSARKTSTRKSSARKRP</sequence>
<accession>A0ABU1W5N4</accession>
<evidence type="ECO:0000313" key="8">
    <source>
        <dbReference type="Proteomes" id="UP001251524"/>
    </source>
</evidence>
<organism evidence="7 8">
    <name type="scientific">Lysobacter niastensis</name>
    <dbReference type="NCBI Taxonomy" id="380629"/>
    <lineage>
        <taxon>Bacteria</taxon>
        <taxon>Pseudomonadati</taxon>
        <taxon>Pseudomonadota</taxon>
        <taxon>Gammaproteobacteria</taxon>
        <taxon>Lysobacterales</taxon>
        <taxon>Lysobacteraceae</taxon>
        <taxon>Lysobacter</taxon>
    </lineage>
</organism>
<keyword evidence="2" id="KW-0805">Transcription regulation</keyword>
<reference evidence="7 8" key="1">
    <citation type="submission" date="2023-07" db="EMBL/GenBank/DDBJ databases">
        <title>Sorghum-associated microbial communities from plants grown in Nebraska, USA.</title>
        <authorList>
            <person name="Schachtman D."/>
        </authorList>
    </citation>
    <scope>NUCLEOTIDE SEQUENCE [LARGE SCALE GENOMIC DNA]</scope>
    <source>
        <strain evidence="7 8">BE198</strain>
    </source>
</reference>
<keyword evidence="3" id="KW-0238">DNA-binding</keyword>
<dbReference type="SUPFAM" id="SSF46785">
    <property type="entry name" value="Winged helix' DNA-binding domain"/>
    <property type="match status" value="1"/>
</dbReference>
<protein>
    <submittedName>
        <fullName evidence="7">LysR family glycine cleavage system transcriptional activator</fullName>
    </submittedName>
</protein>
<dbReference type="Gene3D" id="1.10.10.10">
    <property type="entry name" value="Winged helix-like DNA-binding domain superfamily/Winged helix DNA-binding domain"/>
    <property type="match status" value="1"/>
</dbReference>